<dbReference type="InterPro" id="IPR036291">
    <property type="entry name" value="NAD(P)-bd_dom_sf"/>
</dbReference>
<protein>
    <submittedName>
        <fullName evidence="2">CDP-glucose 4,6-dehydratase</fullName>
    </submittedName>
</protein>
<reference evidence="2 3" key="1">
    <citation type="journal article" date="2015" name="Nature">
        <title>rRNA introns, odd ribosomes, and small enigmatic genomes across a large radiation of phyla.</title>
        <authorList>
            <person name="Brown C.T."/>
            <person name="Hug L.A."/>
            <person name="Thomas B.C."/>
            <person name="Sharon I."/>
            <person name="Castelle C.J."/>
            <person name="Singh A."/>
            <person name="Wilkins M.J."/>
            <person name="Williams K.H."/>
            <person name="Banfield J.F."/>
        </authorList>
    </citation>
    <scope>NUCLEOTIDE SEQUENCE [LARGE SCALE GENOMIC DNA]</scope>
</reference>
<dbReference type="SUPFAM" id="SSF51735">
    <property type="entry name" value="NAD(P)-binding Rossmann-fold domains"/>
    <property type="match status" value="1"/>
</dbReference>
<dbReference type="PANTHER" id="PTHR43000">
    <property type="entry name" value="DTDP-D-GLUCOSE 4,6-DEHYDRATASE-RELATED"/>
    <property type="match status" value="1"/>
</dbReference>
<dbReference type="EMBL" id="LBTN01000014">
    <property type="protein sequence ID" value="KKQ40676.1"/>
    <property type="molecule type" value="Genomic_DNA"/>
</dbReference>
<accession>A0A0G0KJC3</accession>
<dbReference type="PATRIC" id="fig|1619036.3.peg.471"/>
<evidence type="ECO:0000259" key="1">
    <source>
        <dbReference type="Pfam" id="PF16363"/>
    </source>
</evidence>
<dbReference type="NCBIfam" id="TIGR02622">
    <property type="entry name" value="CDP_4_6_dhtase"/>
    <property type="match status" value="1"/>
</dbReference>
<dbReference type="CDD" id="cd05252">
    <property type="entry name" value="CDP_GD_SDR_e"/>
    <property type="match status" value="1"/>
</dbReference>
<dbReference type="Gene3D" id="3.90.25.10">
    <property type="entry name" value="UDP-galactose 4-epimerase, domain 1"/>
    <property type="match status" value="1"/>
</dbReference>
<evidence type="ECO:0000313" key="2">
    <source>
        <dbReference type="EMBL" id="KKQ40676.1"/>
    </source>
</evidence>
<dbReference type="InterPro" id="IPR016040">
    <property type="entry name" value="NAD(P)-bd_dom"/>
</dbReference>
<dbReference type="Gene3D" id="3.40.50.720">
    <property type="entry name" value="NAD(P)-binding Rossmann-like Domain"/>
    <property type="match status" value="1"/>
</dbReference>
<comment type="caution">
    <text evidence="2">The sequence shown here is derived from an EMBL/GenBank/DDBJ whole genome shotgun (WGS) entry which is preliminary data.</text>
</comment>
<dbReference type="InterPro" id="IPR013445">
    <property type="entry name" value="CDP_4_6_deHydtase"/>
</dbReference>
<evidence type="ECO:0000313" key="3">
    <source>
        <dbReference type="Proteomes" id="UP000034333"/>
    </source>
</evidence>
<dbReference type="Proteomes" id="UP000034333">
    <property type="component" value="Unassembled WGS sequence"/>
</dbReference>
<name>A0A0G0KJC3_9BACT</name>
<feature type="domain" description="NAD(P)-binding" evidence="1">
    <location>
        <begin position="11"/>
        <end position="329"/>
    </location>
</feature>
<proteinExistence type="predicted"/>
<gene>
    <name evidence="2" type="ORF">US58_C0014G0038</name>
</gene>
<organism evidence="2 3">
    <name type="scientific">Candidatus Magasanikbacteria bacterium GW2011_GWA2_37_8</name>
    <dbReference type="NCBI Taxonomy" id="1619036"/>
    <lineage>
        <taxon>Bacteria</taxon>
        <taxon>Candidatus Magasanikiibacteriota</taxon>
    </lineage>
</organism>
<sequence>MKNFYQNKKVLVTGHSGFKGSWLVKILNNWGAEVIGVSLPPDTTPNLFEVLNLANQIKENYFVDIRDFDKIKEIVQKTKPEIVFHLAAQPLVRDSYNDPLYTYSINVLGTANILQVVKEVGGIKSVVAITTDKVYENKEWAHPYKETDALGGYDPYSASKAAADIVTNSYLQSFFNPKDFNLKHNTLVAIARAGNVIGGGDWAKDRLVPDMVRSIFEHKESLVIRNPKSIRPWQHVLEPLRGYLMLAEKLYNGNSSISGAWNFGPQEDSFICVEELVKNGIKILGRGNYEIIEDDSKHEANLLKLDINKALDKLQWKPKLSFEGSLKETFDWYREFYINQEKIIDFTDEQIKLYFNE</sequence>
<dbReference type="STRING" id="1619036.US58_C0014G0038"/>
<dbReference type="Pfam" id="PF16363">
    <property type="entry name" value="GDP_Man_Dehyd"/>
    <property type="match status" value="1"/>
</dbReference>
<dbReference type="AlphaFoldDB" id="A0A0G0KJC3"/>